<accession>A0AAV6L087</accession>
<feature type="region of interest" description="Disordered" evidence="2">
    <location>
        <begin position="301"/>
        <end position="328"/>
    </location>
</feature>
<protein>
    <recommendedName>
        <fullName evidence="3">CCHC-type domain-containing protein</fullName>
    </recommendedName>
</protein>
<proteinExistence type="predicted"/>
<dbReference type="InterPro" id="IPR001878">
    <property type="entry name" value="Znf_CCHC"/>
</dbReference>
<evidence type="ECO:0000256" key="1">
    <source>
        <dbReference type="PROSITE-ProRule" id="PRU00047"/>
    </source>
</evidence>
<dbReference type="EMBL" id="JACTNZ010000003">
    <property type="protein sequence ID" value="KAG5558091.1"/>
    <property type="molecule type" value="Genomic_DNA"/>
</dbReference>
<feature type="compositionally biased region" description="Acidic residues" evidence="2">
    <location>
        <begin position="304"/>
        <end position="316"/>
    </location>
</feature>
<comment type="caution">
    <text evidence="4">The sequence shown here is derived from an EMBL/GenBank/DDBJ whole genome shotgun (WGS) entry which is preliminary data.</text>
</comment>
<name>A0AAV6L087_9ERIC</name>
<dbReference type="PANTHER" id="PTHR35317:SF35">
    <property type="entry name" value="DUF4219 DOMAIN-CONTAINING PROTEIN"/>
    <property type="match status" value="1"/>
</dbReference>
<dbReference type="Pfam" id="PF14223">
    <property type="entry name" value="Retrotran_gag_2"/>
    <property type="match status" value="1"/>
</dbReference>
<gene>
    <name evidence="4" type="ORF">RHGRI_008112</name>
</gene>
<dbReference type="SUPFAM" id="SSF57756">
    <property type="entry name" value="Retrovirus zinc finger-like domains"/>
    <property type="match status" value="1"/>
</dbReference>
<sequence>MRSVDEEIWNSCINGYSCPMKTIEGKQVPKATSELSAMEKAHLQANNRALDILFSVVDVNEHHRKIANCEIAKEAWDILATYHEGMHVVKQSKLQRLTTEFESIRMQDDETFNQFYSKLIGIVNSCETLGEPIPPFRVIKKILRSLPKRFKMKVTMLEGKRKLNEKSVEEVVGLLQTYEAGMLQPESQKSKIKPSTKPIAFSSSQSENKDSESDNDYDLEAMTLFTENFKKFFKKKSTGNDVSGKMSNINGKYEAFSRKGKKGVKGSLAGPKCYDCQGYGHLAYECINKLKKKTNFKANVTWDDNSESDDSKEEQEDKSNFMVFGASL</sequence>
<organism evidence="4 5">
    <name type="scientific">Rhododendron griersonianum</name>
    <dbReference type="NCBI Taxonomy" id="479676"/>
    <lineage>
        <taxon>Eukaryota</taxon>
        <taxon>Viridiplantae</taxon>
        <taxon>Streptophyta</taxon>
        <taxon>Embryophyta</taxon>
        <taxon>Tracheophyta</taxon>
        <taxon>Spermatophyta</taxon>
        <taxon>Magnoliopsida</taxon>
        <taxon>eudicotyledons</taxon>
        <taxon>Gunneridae</taxon>
        <taxon>Pentapetalae</taxon>
        <taxon>asterids</taxon>
        <taxon>Ericales</taxon>
        <taxon>Ericaceae</taxon>
        <taxon>Ericoideae</taxon>
        <taxon>Rhodoreae</taxon>
        <taxon>Rhododendron</taxon>
    </lineage>
</organism>
<evidence type="ECO:0000313" key="4">
    <source>
        <dbReference type="EMBL" id="KAG5558091.1"/>
    </source>
</evidence>
<reference evidence="4" key="1">
    <citation type="submission" date="2020-08" db="EMBL/GenBank/DDBJ databases">
        <title>Plant Genome Project.</title>
        <authorList>
            <person name="Zhang R.-G."/>
        </authorList>
    </citation>
    <scope>NUCLEOTIDE SEQUENCE</scope>
    <source>
        <strain evidence="4">WSP0</strain>
        <tissue evidence="4">Leaf</tissue>
    </source>
</reference>
<keyword evidence="5" id="KW-1185">Reference proteome</keyword>
<keyword evidence="1" id="KW-0863">Zinc-finger</keyword>
<dbReference type="InterPro" id="IPR036875">
    <property type="entry name" value="Znf_CCHC_sf"/>
</dbReference>
<dbReference type="GO" id="GO:0003676">
    <property type="term" value="F:nucleic acid binding"/>
    <property type="evidence" value="ECO:0007669"/>
    <property type="project" value="InterPro"/>
</dbReference>
<evidence type="ECO:0000259" key="3">
    <source>
        <dbReference type="PROSITE" id="PS50158"/>
    </source>
</evidence>
<dbReference type="AlphaFoldDB" id="A0AAV6L087"/>
<dbReference type="PROSITE" id="PS50158">
    <property type="entry name" value="ZF_CCHC"/>
    <property type="match status" value="1"/>
</dbReference>
<keyword evidence="1" id="KW-0479">Metal-binding</keyword>
<feature type="region of interest" description="Disordered" evidence="2">
    <location>
        <begin position="185"/>
        <end position="214"/>
    </location>
</feature>
<keyword evidence="1" id="KW-0862">Zinc</keyword>
<dbReference type="PANTHER" id="PTHR35317">
    <property type="entry name" value="OS04G0629600 PROTEIN"/>
    <property type="match status" value="1"/>
</dbReference>
<evidence type="ECO:0000256" key="2">
    <source>
        <dbReference type="SAM" id="MobiDB-lite"/>
    </source>
</evidence>
<feature type="domain" description="CCHC-type" evidence="3">
    <location>
        <begin position="272"/>
        <end position="286"/>
    </location>
</feature>
<dbReference type="GO" id="GO:0008270">
    <property type="term" value="F:zinc ion binding"/>
    <property type="evidence" value="ECO:0007669"/>
    <property type="project" value="UniProtKB-KW"/>
</dbReference>
<dbReference type="Proteomes" id="UP000823749">
    <property type="component" value="Chromosome 3"/>
</dbReference>
<evidence type="ECO:0000313" key="5">
    <source>
        <dbReference type="Proteomes" id="UP000823749"/>
    </source>
</evidence>